<accession>A0A550HZ14</accession>
<protein>
    <submittedName>
        <fullName evidence="1">DUF4920 domain-containing protein</fullName>
    </submittedName>
</protein>
<dbReference type="AlphaFoldDB" id="A0A550HZ14"/>
<dbReference type="EMBL" id="VHSF01000003">
    <property type="protein sequence ID" value="TRO63971.1"/>
    <property type="molecule type" value="Genomic_DNA"/>
</dbReference>
<evidence type="ECO:0000313" key="2">
    <source>
        <dbReference type="Proteomes" id="UP000315131"/>
    </source>
</evidence>
<dbReference type="RefSeq" id="WP_143411167.1">
    <property type="nucleotide sequence ID" value="NZ_VHSF01000003.1"/>
</dbReference>
<organism evidence="1 2">
    <name type="scientific">Christiangramia sabulilitoris</name>
    <dbReference type="NCBI Taxonomy" id="2583991"/>
    <lineage>
        <taxon>Bacteria</taxon>
        <taxon>Pseudomonadati</taxon>
        <taxon>Bacteroidota</taxon>
        <taxon>Flavobacteriia</taxon>
        <taxon>Flavobacteriales</taxon>
        <taxon>Flavobacteriaceae</taxon>
        <taxon>Christiangramia</taxon>
    </lineage>
</organism>
<keyword evidence="2" id="KW-1185">Reference proteome</keyword>
<dbReference type="Proteomes" id="UP000315131">
    <property type="component" value="Unassembled WGS sequence"/>
</dbReference>
<dbReference type="OrthoDB" id="129527at2"/>
<comment type="caution">
    <text evidence="1">The sequence shown here is derived from an EMBL/GenBank/DDBJ whole genome shotgun (WGS) entry which is preliminary data.</text>
</comment>
<dbReference type="Pfam" id="PF16267">
    <property type="entry name" value="DUF4920"/>
    <property type="match status" value="1"/>
</dbReference>
<proteinExistence type="predicted"/>
<name>A0A550HZ14_9FLAO</name>
<evidence type="ECO:0000313" key="1">
    <source>
        <dbReference type="EMBL" id="TRO63971.1"/>
    </source>
</evidence>
<sequence>MKILLLTGLLFLSLISCKENSLKQNNDLAQLENSQNEFESYGEKISPDNSLSAKEMQEVYRSLKPGDTVNAKFSTEVLSVCKMKGCWITLALPGEDEDPMVKFKNYGFFVPKDIAGKEVIVEGIAFIEETSVEDRRHFAQDAGKSAGEVEAITEPSISMGFLANGVLIKK</sequence>
<dbReference type="PROSITE" id="PS51257">
    <property type="entry name" value="PROKAR_LIPOPROTEIN"/>
    <property type="match status" value="1"/>
</dbReference>
<dbReference type="InterPro" id="IPR032577">
    <property type="entry name" value="DUF4920"/>
</dbReference>
<reference evidence="1 2" key="1">
    <citation type="submission" date="2019-06" db="EMBL/GenBank/DDBJ databases">
        <title>Gramella sabulilitoris sp. nov., isolated from a marine sand.</title>
        <authorList>
            <person name="Yoon J.-H."/>
        </authorList>
    </citation>
    <scope>NUCLEOTIDE SEQUENCE [LARGE SCALE GENOMIC DNA]</scope>
    <source>
        <strain evidence="1 2">HSMS-1</strain>
    </source>
</reference>
<gene>
    <name evidence="1" type="ORF">FGM01_10700</name>
</gene>